<evidence type="ECO:0000313" key="2">
    <source>
        <dbReference type="EMBL" id="KAL0420417.1"/>
    </source>
</evidence>
<dbReference type="AlphaFoldDB" id="A0AAW2UTY1"/>
<dbReference type="EMBL" id="JACGWN010000011">
    <property type="protein sequence ID" value="KAL0420417.1"/>
    <property type="molecule type" value="Genomic_DNA"/>
</dbReference>
<organism evidence="2">
    <name type="scientific">Sesamum latifolium</name>
    <dbReference type="NCBI Taxonomy" id="2727402"/>
    <lineage>
        <taxon>Eukaryota</taxon>
        <taxon>Viridiplantae</taxon>
        <taxon>Streptophyta</taxon>
        <taxon>Embryophyta</taxon>
        <taxon>Tracheophyta</taxon>
        <taxon>Spermatophyta</taxon>
        <taxon>Magnoliopsida</taxon>
        <taxon>eudicotyledons</taxon>
        <taxon>Gunneridae</taxon>
        <taxon>Pentapetalae</taxon>
        <taxon>asterids</taxon>
        <taxon>lamiids</taxon>
        <taxon>Lamiales</taxon>
        <taxon>Pedaliaceae</taxon>
        <taxon>Sesamum</taxon>
    </lineage>
</organism>
<evidence type="ECO:0000256" key="1">
    <source>
        <dbReference type="SAM" id="MobiDB-lite"/>
    </source>
</evidence>
<proteinExistence type="predicted"/>
<protein>
    <submittedName>
        <fullName evidence="2">Uncharacterized protein</fullName>
    </submittedName>
</protein>
<gene>
    <name evidence="2" type="ORF">Slati_3064600</name>
</gene>
<reference evidence="2" key="1">
    <citation type="submission" date="2020-06" db="EMBL/GenBank/DDBJ databases">
        <authorList>
            <person name="Li T."/>
            <person name="Hu X."/>
            <person name="Zhang T."/>
            <person name="Song X."/>
            <person name="Zhang H."/>
            <person name="Dai N."/>
            <person name="Sheng W."/>
            <person name="Hou X."/>
            <person name="Wei L."/>
        </authorList>
    </citation>
    <scope>NUCLEOTIDE SEQUENCE</scope>
    <source>
        <strain evidence="2">KEN1</strain>
        <tissue evidence="2">Leaf</tissue>
    </source>
</reference>
<reference evidence="2" key="2">
    <citation type="journal article" date="2024" name="Plant">
        <title>Genomic evolution and insights into agronomic trait innovations of Sesamum species.</title>
        <authorList>
            <person name="Miao H."/>
            <person name="Wang L."/>
            <person name="Qu L."/>
            <person name="Liu H."/>
            <person name="Sun Y."/>
            <person name="Le M."/>
            <person name="Wang Q."/>
            <person name="Wei S."/>
            <person name="Zheng Y."/>
            <person name="Lin W."/>
            <person name="Duan Y."/>
            <person name="Cao H."/>
            <person name="Xiong S."/>
            <person name="Wang X."/>
            <person name="Wei L."/>
            <person name="Li C."/>
            <person name="Ma Q."/>
            <person name="Ju M."/>
            <person name="Zhao R."/>
            <person name="Li G."/>
            <person name="Mu C."/>
            <person name="Tian Q."/>
            <person name="Mei H."/>
            <person name="Zhang T."/>
            <person name="Gao T."/>
            <person name="Zhang H."/>
        </authorList>
    </citation>
    <scope>NUCLEOTIDE SEQUENCE</scope>
    <source>
        <strain evidence="2">KEN1</strain>
    </source>
</reference>
<feature type="region of interest" description="Disordered" evidence="1">
    <location>
        <begin position="84"/>
        <end position="115"/>
    </location>
</feature>
<name>A0AAW2UTY1_9LAMI</name>
<sequence>MLHKVLLAKPTLIPDDCSDSRWKWFKGCLGALDGTFVDVRVLEHEKGRYRTRKREVQQIVEFSGMQLIDRMDCEYRKVQWTRTTSPPHVNTLDDEGSSQQKRRGQNKDRTGPRRTWTMVEEEALVNGLKALVTTGWKCDNAFRNGYLAQLEAHIKRAFPQC</sequence>
<comment type="caution">
    <text evidence="2">The sequence shown here is derived from an EMBL/GenBank/DDBJ whole genome shotgun (WGS) entry which is preliminary data.</text>
</comment>
<accession>A0AAW2UTY1</accession>